<organism evidence="5">
    <name type="scientific">Caenorhabditis brenneri</name>
    <name type="common">Nematode worm</name>
    <dbReference type="NCBI Taxonomy" id="135651"/>
    <lineage>
        <taxon>Eukaryota</taxon>
        <taxon>Metazoa</taxon>
        <taxon>Ecdysozoa</taxon>
        <taxon>Nematoda</taxon>
        <taxon>Chromadorea</taxon>
        <taxon>Rhabditida</taxon>
        <taxon>Rhabditina</taxon>
        <taxon>Rhabditomorpha</taxon>
        <taxon>Rhabditoidea</taxon>
        <taxon>Rhabditidae</taxon>
        <taxon>Peloderinae</taxon>
        <taxon>Caenorhabditis</taxon>
    </lineage>
</organism>
<proteinExistence type="predicted"/>
<evidence type="ECO:0000256" key="2">
    <source>
        <dbReference type="SAM" id="MobiDB-lite"/>
    </source>
</evidence>
<dbReference type="OMA" id="CRFEHDD"/>
<evidence type="ECO:0000313" key="4">
    <source>
        <dbReference type="EMBL" id="EGT53198.1"/>
    </source>
</evidence>
<dbReference type="HOGENOM" id="CLU_863907_0_0_1"/>
<feature type="region of interest" description="Disordered" evidence="2">
    <location>
        <begin position="1"/>
        <end position="23"/>
    </location>
</feature>
<feature type="zinc finger region" description="C3H1-type" evidence="1">
    <location>
        <begin position="276"/>
        <end position="305"/>
    </location>
</feature>
<keyword evidence="1" id="KW-0862">Zinc</keyword>
<dbReference type="OrthoDB" id="5776165at2759"/>
<evidence type="ECO:0000256" key="1">
    <source>
        <dbReference type="PROSITE-ProRule" id="PRU00723"/>
    </source>
</evidence>
<dbReference type="FunCoup" id="G0N5F4">
    <property type="interactions" value="1722"/>
</dbReference>
<feature type="region of interest" description="Disordered" evidence="2">
    <location>
        <begin position="309"/>
        <end position="357"/>
    </location>
</feature>
<name>G0N5F4_CAEBE</name>
<keyword evidence="5" id="KW-1185">Reference proteome</keyword>
<feature type="region of interest" description="Disordered" evidence="2">
    <location>
        <begin position="242"/>
        <end position="272"/>
    </location>
</feature>
<dbReference type="Proteomes" id="UP000008068">
    <property type="component" value="Unassembled WGS sequence"/>
</dbReference>
<dbReference type="AlphaFoldDB" id="G0N5F4"/>
<dbReference type="InParanoid" id="G0N5F4"/>
<accession>G0N5F4</accession>
<keyword evidence="1" id="KW-0863">Zinc-finger</keyword>
<evidence type="ECO:0000313" key="5">
    <source>
        <dbReference type="Proteomes" id="UP000008068"/>
    </source>
</evidence>
<reference evidence="5" key="1">
    <citation type="submission" date="2011-07" db="EMBL/GenBank/DDBJ databases">
        <authorList>
            <consortium name="Caenorhabditis brenneri Sequencing and Analysis Consortium"/>
            <person name="Wilson R.K."/>
        </authorList>
    </citation>
    <scope>NUCLEOTIDE SEQUENCE [LARGE SCALE GENOMIC DNA]</scope>
    <source>
        <strain evidence="5">PB2801</strain>
    </source>
</reference>
<dbReference type="eggNOG" id="ENOG502THTM">
    <property type="taxonomic scope" value="Eukaryota"/>
</dbReference>
<gene>
    <name evidence="4" type="ORF">CAEBREN_23135</name>
</gene>
<dbReference type="EMBL" id="GL379840">
    <property type="protein sequence ID" value="EGT53198.1"/>
    <property type="molecule type" value="Genomic_DNA"/>
</dbReference>
<dbReference type="InterPro" id="IPR000571">
    <property type="entry name" value="Znf_CCCH"/>
</dbReference>
<protein>
    <recommendedName>
        <fullName evidence="3">C3H1-type domain-containing protein</fullName>
    </recommendedName>
</protein>
<dbReference type="GO" id="GO:0008270">
    <property type="term" value="F:zinc ion binding"/>
    <property type="evidence" value="ECO:0007669"/>
    <property type="project" value="UniProtKB-KW"/>
</dbReference>
<feature type="domain" description="C3H1-type" evidence="3">
    <location>
        <begin position="276"/>
        <end position="305"/>
    </location>
</feature>
<keyword evidence="1" id="KW-0479">Metal-binding</keyword>
<dbReference type="PROSITE" id="PS50103">
    <property type="entry name" value="ZF_C3H1"/>
    <property type="match status" value="1"/>
</dbReference>
<feature type="compositionally biased region" description="Pro residues" evidence="2">
    <location>
        <begin position="250"/>
        <end position="266"/>
    </location>
</feature>
<evidence type="ECO:0000259" key="3">
    <source>
        <dbReference type="PROSITE" id="PS50103"/>
    </source>
</evidence>
<sequence length="357" mass="40976">MFTIKKRTSCIEPPSPRSILRKGKPEISTPRKVGFFDDVGKPLVEYRAIPPREIDGQYSKNHHLRTTDCSETLNHMHPHEKAAGQLILHKSANQINRMPWTVYRVKNAPTPKECCSEVKMQEEARLEKEGACKFPLIGTFDAFDPPGLKKDAEDRAMLSTPVDIPLGVPVYTAPEPVVPVYTAPEPVFHPQPIFKPVELPQNTYQQVFETPPEQIAAQNAAEIHVVSAAVNNLMAQLKERGLVPVDKPEPPPMDPPPYQEPPPPRQRPSRWTQASFKVAKTCVYFINRPNGCTRGDTCRYQHDEAERERRQLELQQSQAMREESWRRPNLRQHPYQQRGMPYNHPQDRRRVQRSRSP</sequence>